<feature type="coiled-coil region" evidence="1">
    <location>
        <begin position="110"/>
        <end position="144"/>
    </location>
</feature>
<sequence>MNALRLDGPSLCHALSWAVPYKLHIFDYDNCIIESEDVARRNQDATFSSIFDMTIVKNTCQLYGLKFAHSMIIQPGLRTVRLLETTTVQSAPPSKKISYYQRQMNTASVIDESKKSKANLQQEIETLQSQIIDCSTRLKEALKKHKEVDYSKEIKQWKSQWKKDASDEDVQYNGYIYSQIQRHRKLRYQSYFAVEDVQKELKIRDNFNTLRD</sequence>
<dbReference type="EMBL" id="KV921903">
    <property type="protein sequence ID" value="ORE07472.1"/>
    <property type="molecule type" value="Genomic_DNA"/>
</dbReference>
<dbReference type="VEuPathDB" id="FungiDB:BCV72DRAFT_226560"/>
<dbReference type="Proteomes" id="UP000242414">
    <property type="component" value="Unassembled WGS sequence"/>
</dbReference>
<organism evidence="2">
    <name type="scientific">Rhizopus microsporus var. microsporus</name>
    <dbReference type="NCBI Taxonomy" id="86635"/>
    <lineage>
        <taxon>Eukaryota</taxon>
        <taxon>Fungi</taxon>
        <taxon>Fungi incertae sedis</taxon>
        <taxon>Mucoromycota</taxon>
        <taxon>Mucoromycotina</taxon>
        <taxon>Mucoromycetes</taxon>
        <taxon>Mucorales</taxon>
        <taxon>Mucorineae</taxon>
        <taxon>Rhizopodaceae</taxon>
        <taxon>Rhizopus</taxon>
    </lineage>
</organism>
<dbReference type="AlphaFoldDB" id="A0A1X0R647"/>
<keyword evidence="1" id="KW-0175">Coiled coil</keyword>
<protein>
    <submittedName>
        <fullName evidence="2">Uncharacterized protein</fullName>
    </submittedName>
</protein>
<proteinExistence type="predicted"/>
<reference evidence="2" key="1">
    <citation type="journal article" date="2016" name="Proc. Natl. Acad. Sci. U.S.A.">
        <title>Lipid metabolic changes in an early divergent fungus govern the establishment of a mutualistic symbiosis with endobacteria.</title>
        <authorList>
            <person name="Lastovetsky O.A."/>
            <person name="Gaspar M.L."/>
            <person name="Mondo S.J."/>
            <person name="LaButti K.M."/>
            <person name="Sandor L."/>
            <person name="Grigoriev I.V."/>
            <person name="Henry S.A."/>
            <person name="Pawlowska T.E."/>
        </authorList>
    </citation>
    <scope>NUCLEOTIDE SEQUENCE [LARGE SCALE GENOMIC DNA]</scope>
    <source>
        <strain evidence="2">ATCC 52814</strain>
    </source>
</reference>
<evidence type="ECO:0000313" key="2">
    <source>
        <dbReference type="EMBL" id="ORE07472.1"/>
    </source>
</evidence>
<name>A0A1X0R647_RHIZD</name>
<evidence type="ECO:0000256" key="1">
    <source>
        <dbReference type="SAM" id="Coils"/>
    </source>
</evidence>
<accession>A0A1X0R647</accession>
<gene>
    <name evidence="2" type="ORF">BCV72DRAFT_226560</name>
</gene>